<proteinExistence type="inferred from homology"/>
<organism evidence="15 16">
    <name type="scientific">Fuerstiella marisgermanici</name>
    <dbReference type="NCBI Taxonomy" id="1891926"/>
    <lineage>
        <taxon>Bacteria</taxon>
        <taxon>Pseudomonadati</taxon>
        <taxon>Planctomycetota</taxon>
        <taxon>Planctomycetia</taxon>
        <taxon>Planctomycetales</taxon>
        <taxon>Planctomycetaceae</taxon>
        <taxon>Fuerstiella</taxon>
    </lineage>
</organism>
<dbReference type="Pfam" id="PF07715">
    <property type="entry name" value="Plug"/>
    <property type="match status" value="1"/>
</dbReference>
<dbReference type="Proteomes" id="UP000187735">
    <property type="component" value="Chromosome"/>
</dbReference>
<dbReference type="STRING" id="1891926.Fuma_00857"/>
<dbReference type="InterPro" id="IPR037066">
    <property type="entry name" value="Plug_dom_sf"/>
</dbReference>
<evidence type="ECO:0000313" key="15">
    <source>
        <dbReference type="EMBL" id="APZ91271.1"/>
    </source>
</evidence>
<dbReference type="EMBL" id="CP017641">
    <property type="protein sequence ID" value="APZ91271.1"/>
    <property type="molecule type" value="Genomic_DNA"/>
</dbReference>
<keyword evidence="7 10" id="KW-0472">Membrane</keyword>
<evidence type="ECO:0000256" key="4">
    <source>
        <dbReference type="ARBA" id="ARBA00022692"/>
    </source>
</evidence>
<protein>
    <submittedName>
        <fullName evidence="15">Colicin I receptor</fullName>
    </submittedName>
</protein>
<keyword evidence="2 10" id="KW-0813">Transport</keyword>
<evidence type="ECO:0000256" key="7">
    <source>
        <dbReference type="ARBA" id="ARBA00023136"/>
    </source>
</evidence>
<dbReference type="SUPFAM" id="SSF56935">
    <property type="entry name" value="Porins"/>
    <property type="match status" value="1"/>
</dbReference>
<keyword evidence="16" id="KW-1185">Reference proteome</keyword>
<keyword evidence="3 10" id="KW-1134">Transmembrane beta strand</keyword>
<comment type="similarity">
    <text evidence="10 11">Belongs to the TonB-dependent receptor family.</text>
</comment>
<name>A0A1P8WB53_9PLAN</name>
<evidence type="ECO:0000256" key="2">
    <source>
        <dbReference type="ARBA" id="ARBA00022448"/>
    </source>
</evidence>
<evidence type="ECO:0000259" key="14">
    <source>
        <dbReference type="Pfam" id="PF07715"/>
    </source>
</evidence>
<keyword evidence="8 15" id="KW-0675">Receptor</keyword>
<keyword evidence="4 10" id="KW-0812">Transmembrane</keyword>
<dbReference type="Pfam" id="PF00593">
    <property type="entry name" value="TonB_dep_Rec_b-barrel"/>
    <property type="match status" value="1"/>
</dbReference>
<dbReference type="InterPro" id="IPR039426">
    <property type="entry name" value="TonB-dep_rcpt-like"/>
</dbReference>
<dbReference type="InterPro" id="IPR036942">
    <property type="entry name" value="Beta-barrel_TonB_sf"/>
</dbReference>
<evidence type="ECO:0000256" key="5">
    <source>
        <dbReference type="ARBA" id="ARBA00022729"/>
    </source>
</evidence>
<evidence type="ECO:0000256" key="8">
    <source>
        <dbReference type="ARBA" id="ARBA00023170"/>
    </source>
</evidence>
<evidence type="ECO:0000256" key="6">
    <source>
        <dbReference type="ARBA" id="ARBA00023077"/>
    </source>
</evidence>
<feature type="signal peptide" evidence="12">
    <location>
        <begin position="1"/>
        <end position="27"/>
    </location>
</feature>
<dbReference type="PANTHER" id="PTHR30069">
    <property type="entry name" value="TONB-DEPENDENT OUTER MEMBRANE RECEPTOR"/>
    <property type="match status" value="1"/>
</dbReference>
<keyword evidence="5 12" id="KW-0732">Signal</keyword>
<gene>
    <name evidence="15" type="primary">cirA</name>
    <name evidence="15" type="ORF">Fuma_00857</name>
</gene>
<dbReference type="GO" id="GO:0044718">
    <property type="term" value="P:siderophore transmembrane transport"/>
    <property type="evidence" value="ECO:0007669"/>
    <property type="project" value="TreeGrafter"/>
</dbReference>
<evidence type="ECO:0000256" key="10">
    <source>
        <dbReference type="PROSITE-ProRule" id="PRU01360"/>
    </source>
</evidence>
<dbReference type="OrthoDB" id="101167at2"/>
<dbReference type="InterPro" id="IPR012910">
    <property type="entry name" value="Plug_dom"/>
</dbReference>
<dbReference type="AlphaFoldDB" id="A0A1P8WB53"/>
<evidence type="ECO:0000256" key="11">
    <source>
        <dbReference type="RuleBase" id="RU003357"/>
    </source>
</evidence>
<keyword evidence="6 11" id="KW-0798">TonB box</keyword>
<dbReference type="RefSeq" id="WP_083731791.1">
    <property type="nucleotide sequence ID" value="NZ_CP017641.1"/>
</dbReference>
<accession>A0A1P8WB53</accession>
<dbReference type="KEGG" id="fmr:Fuma_00857"/>
<comment type="subcellular location">
    <subcellularLocation>
        <location evidence="1 10">Cell outer membrane</location>
        <topology evidence="1 10">Multi-pass membrane protein</topology>
    </subcellularLocation>
</comment>
<dbReference type="Gene3D" id="2.170.130.10">
    <property type="entry name" value="TonB-dependent receptor, plug domain"/>
    <property type="match status" value="1"/>
</dbReference>
<feature type="domain" description="TonB-dependent receptor plug" evidence="14">
    <location>
        <begin position="87"/>
        <end position="195"/>
    </location>
</feature>
<dbReference type="PROSITE" id="PS52016">
    <property type="entry name" value="TONB_DEPENDENT_REC_3"/>
    <property type="match status" value="1"/>
</dbReference>
<evidence type="ECO:0000313" key="16">
    <source>
        <dbReference type="Proteomes" id="UP000187735"/>
    </source>
</evidence>
<dbReference type="GO" id="GO:0015344">
    <property type="term" value="F:siderophore uptake transmembrane transporter activity"/>
    <property type="evidence" value="ECO:0007669"/>
    <property type="project" value="TreeGrafter"/>
</dbReference>
<feature type="domain" description="TonB-dependent receptor-like beta-barrel" evidence="13">
    <location>
        <begin position="234"/>
        <end position="654"/>
    </location>
</feature>
<feature type="chain" id="PRO_5013043486" evidence="12">
    <location>
        <begin position="28"/>
        <end position="687"/>
    </location>
</feature>
<dbReference type="Gene3D" id="2.40.170.20">
    <property type="entry name" value="TonB-dependent receptor, beta-barrel domain"/>
    <property type="match status" value="1"/>
</dbReference>
<keyword evidence="9 10" id="KW-0998">Cell outer membrane</keyword>
<evidence type="ECO:0000259" key="13">
    <source>
        <dbReference type="Pfam" id="PF00593"/>
    </source>
</evidence>
<dbReference type="PROSITE" id="PS51257">
    <property type="entry name" value="PROKAR_LIPOPROTEIN"/>
    <property type="match status" value="1"/>
</dbReference>
<dbReference type="GO" id="GO:0009279">
    <property type="term" value="C:cell outer membrane"/>
    <property type="evidence" value="ECO:0007669"/>
    <property type="project" value="UniProtKB-SubCell"/>
</dbReference>
<dbReference type="PANTHER" id="PTHR30069:SF29">
    <property type="entry name" value="HEMOGLOBIN AND HEMOGLOBIN-HAPTOGLOBIN-BINDING PROTEIN 1-RELATED"/>
    <property type="match status" value="1"/>
</dbReference>
<evidence type="ECO:0000256" key="12">
    <source>
        <dbReference type="SAM" id="SignalP"/>
    </source>
</evidence>
<evidence type="ECO:0000256" key="9">
    <source>
        <dbReference type="ARBA" id="ARBA00023237"/>
    </source>
</evidence>
<sequence length="687" mass="76071" precursor="true">MPILRTCLFMAGLSFLLLSVSCKTAVAQQAVLPPALDVVDSEETPDDLGDLDDLLDADLNQLAATDVVVPMFSEEVTTVARQEGTVARSPAAVFVITNEMIRRSGVRSIPEALRLAPGVQVAKIDSSKWAISIRGFSQRFANKLLVQIDGRTVYTPLFAGIWWDVQDVLLEDVARIEVIRGPGATVWGANAVNGVINVITKSAEDTQGVFAEVGGGREREYVSGRIGGAIEGGGGWRVYGKGFDRGAGYSPTGQASDDWHAGRVGFRADWKLNSSDIITAQGDYYDGDTGQRERLPVSGAPFGIVTDTQQAVGGGNALLRWTRTLDEESDFSFQTYFDRTDRTFGDTGWHEQRDTIDFDFQHRFPLAERHSVIWGVGYRNTSDKITDSFQLRYDPSHRSDDRFGFFLQDEITLRENLWYLTLGSKFSHNDYTQFEIQPTARLLFTPTDRQSFWGAISRAVRSPSRSSDDITALGYVGPFPTYTSLNGNTDYESENLLAMELGWRAAPTNNFTWDLATFYNLYSDLQQRVVSAPYFDAELGATVLPIGLRNGLRADSWGFELAATMNVADDFTLHGGYSFLRLHASGGTVGSQGPRNQLFLHSSQDLSDCVQFDLIGRYTDALASPRVPSYFELDTRLAWQPTESTEIALVGRNLLNGAHPEFGDDAILGTLATQVKRELYASFTWRY</sequence>
<evidence type="ECO:0000256" key="1">
    <source>
        <dbReference type="ARBA" id="ARBA00004571"/>
    </source>
</evidence>
<evidence type="ECO:0000256" key="3">
    <source>
        <dbReference type="ARBA" id="ARBA00022452"/>
    </source>
</evidence>
<dbReference type="InterPro" id="IPR000531">
    <property type="entry name" value="Beta-barrel_TonB"/>
</dbReference>
<reference evidence="15 16" key="1">
    <citation type="journal article" date="2016" name="Front. Microbiol.">
        <title>Fuerstia marisgermanicae gen. nov., sp. nov., an Unusual Member of the Phylum Planctomycetes from the German Wadden Sea.</title>
        <authorList>
            <person name="Kohn T."/>
            <person name="Heuer A."/>
            <person name="Jogler M."/>
            <person name="Vollmers J."/>
            <person name="Boedeker C."/>
            <person name="Bunk B."/>
            <person name="Rast P."/>
            <person name="Borchert D."/>
            <person name="Glockner I."/>
            <person name="Freese H.M."/>
            <person name="Klenk H.P."/>
            <person name="Overmann J."/>
            <person name="Kaster A.K."/>
            <person name="Rohde M."/>
            <person name="Wiegand S."/>
            <person name="Jogler C."/>
        </authorList>
    </citation>
    <scope>NUCLEOTIDE SEQUENCE [LARGE SCALE GENOMIC DNA]</scope>
    <source>
        <strain evidence="15 16">NH11</strain>
    </source>
</reference>